<protein>
    <recommendedName>
        <fullName evidence="2">site-specific DNA-methyltransferase (cytosine-N(4)-specific)</fullName>
        <ecNumber evidence="2">2.1.1.113</ecNumber>
    </recommendedName>
</protein>
<dbReference type="InterPro" id="IPR029063">
    <property type="entry name" value="SAM-dependent_MTases_sf"/>
</dbReference>
<keyword evidence="7" id="KW-0238">DNA-binding</keyword>
<dbReference type="EMBL" id="CABO01000016">
    <property type="protein sequence ID" value="CBI01248.1"/>
    <property type="molecule type" value="Genomic_DNA"/>
</dbReference>
<evidence type="ECO:0000256" key="8">
    <source>
        <dbReference type="ARBA" id="ARBA00049120"/>
    </source>
</evidence>
<dbReference type="InterPro" id="IPR017985">
    <property type="entry name" value="MeTrfase_CN4_CS"/>
</dbReference>
<dbReference type="GO" id="GO:0032259">
    <property type="term" value="P:methylation"/>
    <property type="evidence" value="ECO:0007669"/>
    <property type="project" value="UniProtKB-KW"/>
</dbReference>
<keyword evidence="5" id="KW-0949">S-adenosyl-L-methionine</keyword>
<keyword evidence="4" id="KW-0808">Transferase</keyword>
<dbReference type="GO" id="GO:0009007">
    <property type="term" value="F:site-specific DNA-methyltransferase (adenine-specific) activity"/>
    <property type="evidence" value="ECO:0007669"/>
    <property type="project" value="TreeGrafter"/>
</dbReference>
<dbReference type="Pfam" id="PF01555">
    <property type="entry name" value="N6_N4_Mtase"/>
    <property type="match status" value="1"/>
</dbReference>
<feature type="domain" description="DNA methylase N-4/N-6" evidence="9">
    <location>
        <begin position="34"/>
        <end position="269"/>
    </location>
</feature>
<dbReference type="Gene3D" id="3.40.50.150">
    <property type="entry name" value="Vaccinia Virus protein VP39"/>
    <property type="match status" value="1"/>
</dbReference>
<dbReference type="GO" id="GO:0015667">
    <property type="term" value="F:site-specific DNA-methyltransferase (cytosine-N4-specific) activity"/>
    <property type="evidence" value="ECO:0007669"/>
    <property type="project" value="UniProtKB-EC"/>
</dbReference>
<evidence type="ECO:0000256" key="7">
    <source>
        <dbReference type="ARBA" id="ARBA00023125"/>
    </source>
</evidence>
<dbReference type="GO" id="GO:0003677">
    <property type="term" value="F:DNA binding"/>
    <property type="evidence" value="ECO:0007669"/>
    <property type="project" value="UniProtKB-KW"/>
</dbReference>
<keyword evidence="3 10" id="KW-0489">Methyltransferase</keyword>
<evidence type="ECO:0000256" key="4">
    <source>
        <dbReference type="ARBA" id="ARBA00022679"/>
    </source>
</evidence>
<dbReference type="PRINTS" id="PR00508">
    <property type="entry name" value="S21N4MTFRASE"/>
</dbReference>
<comment type="similarity">
    <text evidence="1">Belongs to the N(4)/N(6)-methyltransferase family. N(4) subfamily.</text>
</comment>
<dbReference type="CDD" id="cd02440">
    <property type="entry name" value="AdoMet_MTases"/>
    <property type="match status" value="1"/>
</dbReference>
<evidence type="ECO:0000259" key="9">
    <source>
        <dbReference type="Pfam" id="PF01555"/>
    </source>
</evidence>
<keyword evidence="6" id="KW-0680">Restriction system</keyword>
<evidence type="ECO:0000313" key="10">
    <source>
        <dbReference type="EMBL" id="CBI01248.1"/>
    </source>
</evidence>
<proteinExistence type="inferred from homology"/>
<comment type="caution">
    <text evidence="10">The sequence shown here is derived from an EMBL/GenBank/DDBJ whole genome shotgun (WGS) entry which is preliminary data.</text>
</comment>
<name>E6Q238_9ZZZZ</name>
<dbReference type="AlphaFoldDB" id="E6Q238"/>
<dbReference type="InterPro" id="IPR001091">
    <property type="entry name" value="RM_Methyltransferase"/>
</dbReference>
<evidence type="ECO:0000256" key="3">
    <source>
        <dbReference type="ARBA" id="ARBA00022603"/>
    </source>
</evidence>
<dbReference type="InterPro" id="IPR002941">
    <property type="entry name" value="DNA_methylase_N4/N6"/>
</dbReference>
<evidence type="ECO:0000256" key="5">
    <source>
        <dbReference type="ARBA" id="ARBA00022691"/>
    </source>
</evidence>
<gene>
    <name evidence="10" type="ORF">CARN4_0602</name>
</gene>
<dbReference type="GO" id="GO:0008170">
    <property type="term" value="F:N-methyltransferase activity"/>
    <property type="evidence" value="ECO:0007669"/>
    <property type="project" value="InterPro"/>
</dbReference>
<dbReference type="SUPFAM" id="SSF53335">
    <property type="entry name" value="S-adenosyl-L-methionine-dependent methyltransferases"/>
    <property type="match status" value="1"/>
</dbReference>
<organism evidence="10">
    <name type="scientific">mine drainage metagenome</name>
    <dbReference type="NCBI Taxonomy" id="410659"/>
    <lineage>
        <taxon>unclassified sequences</taxon>
        <taxon>metagenomes</taxon>
        <taxon>ecological metagenomes</taxon>
    </lineage>
</organism>
<dbReference type="PANTHER" id="PTHR13370">
    <property type="entry name" value="RNA METHYLASE-RELATED"/>
    <property type="match status" value="1"/>
</dbReference>
<evidence type="ECO:0000256" key="2">
    <source>
        <dbReference type="ARBA" id="ARBA00012185"/>
    </source>
</evidence>
<accession>E6Q238</accession>
<dbReference type="GO" id="GO:0005737">
    <property type="term" value="C:cytoplasm"/>
    <property type="evidence" value="ECO:0007669"/>
    <property type="project" value="TreeGrafter"/>
</dbReference>
<evidence type="ECO:0000256" key="1">
    <source>
        <dbReference type="ARBA" id="ARBA00010203"/>
    </source>
</evidence>
<reference evidence="10" key="1">
    <citation type="submission" date="2009-10" db="EMBL/GenBank/DDBJ databases">
        <title>Diversity of trophic interactions inside an arsenic-rich microbial ecosystem.</title>
        <authorList>
            <person name="Bertin P.N."/>
            <person name="Heinrich-Salmeron A."/>
            <person name="Pelletier E."/>
            <person name="Goulhen-Chollet F."/>
            <person name="Arsene-Ploetze F."/>
            <person name="Gallien S."/>
            <person name="Calteau A."/>
            <person name="Vallenet D."/>
            <person name="Casiot C."/>
            <person name="Chane-Woon-Ming B."/>
            <person name="Giloteaux L."/>
            <person name="Barakat M."/>
            <person name="Bonnefoy V."/>
            <person name="Bruneel O."/>
            <person name="Chandler M."/>
            <person name="Cleiss J."/>
            <person name="Duran R."/>
            <person name="Elbaz-Poulichet F."/>
            <person name="Fonknechten N."/>
            <person name="Lauga B."/>
            <person name="Mornico D."/>
            <person name="Ortet P."/>
            <person name="Schaeffer C."/>
            <person name="Siguier P."/>
            <person name="Alexander Thil Smith A."/>
            <person name="Van Dorsselaer A."/>
            <person name="Weissenbach J."/>
            <person name="Medigue C."/>
            <person name="Le Paslier D."/>
        </authorList>
    </citation>
    <scope>NUCLEOTIDE SEQUENCE</scope>
</reference>
<dbReference type="GO" id="GO:0009307">
    <property type="term" value="P:DNA restriction-modification system"/>
    <property type="evidence" value="ECO:0007669"/>
    <property type="project" value="UniProtKB-KW"/>
</dbReference>
<sequence>MIEKAPVDEPLAATSHLLVEGDARDLSWIPDASVHLVVTSPPYWTLKKYNDHPAQLGDVADYEAFHAELDKVWAHCYRVLVPGARLVVVVGDVCLARRRNNGRHLVMPLHADIAVRCRKIGFDYLTPIYWHKIANASYEVENGSSFLGKPFEPNAILKNDTEYILMLRKHGGYRKPTEDQRRKSKMSKEEYGVWFRSMWTDVTGASTKEHPAPFPVEVANRLVRMFSFVEDTVLDPFLGTGSTMIAALQAGRNSIGTEIDPKYFSMAKKRLEAVLAKRSLFDDPLNAASTLIVRPTKPENISRRSRTAKH</sequence>
<evidence type="ECO:0000256" key="6">
    <source>
        <dbReference type="ARBA" id="ARBA00022747"/>
    </source>
</evidence>
<dbReference type="PROSITE" id="PS00093">
    <property type="entry name" value="N4_MTASE"/>
    <property type="match status" value="1"/>
</dbReference>
<comment type="catalytic activity">
    <reaction evidence="8">
        <text>a 2'-deoxycytidine in DNA + S-adenosyl-L-methionine = an N(4)-methyl-2'-deoxycytidine in DNA + S-adenosyl-L-homocysteine + H(+)</text>
        <dbReference type="Rhea" id="RHEA:16857"/>
        <dbReference type="Rhea" id="RHEA-COMP:11369"/>
        <dbReference type="Rhea" id="RHEA-COMP:13674"/>
        <dbReference type="ChEBI" id="CHEBI:15378"/>
        <dbReference type="ChEBI" id="CHEBI:57856"/>
        <dbReference type="ChEBI" id="CHEBI:59789"/>
        <dbReference type="ChEBI" id="CHEBI:85452"/>
        <dbReference type="ChEBI" id="CHEBI:137933"/>
        <dbReference type="EC" id="2.1.1.113"/>
    </reaction>
</comment>
<dbReference type="EC" id="2.1.1.113" evidence="2"/>
<dbReference type="PANTHER" id="PTHR13370:SF3">
    <property type="entry name" value="TRNA (GUANINE(10)-N2)-METHYLTRANSFERASE HOMOLOG"/>
    <property type="match status" value="1"/>
</dbReference>